<reference evidence="1" key="2">
    <citation type="submission" date="2022-06" db="UniProtKB">
        <authorList>
            <consortium name="EnsemblMetazoa"/>
        </authorList>
    </citation>
    <scope>IDENTIFICATION</scope>
    <source>
        <strain evidence="1">PS312</strain>
    </source>
</reference>
<sequence>MTRAHWKQLEEVKIKHKREFVLDVLNDVAFVRHYGNQEQRPLYPLQSEGRLRPLPARVIHALGNGKATLAIALNPFCYELTISAKKLARAYVVPVHISSLWIAVVSRPESSLHIRLAMRFDLLHHNNNI</sequence>
<accession>A0A2A6C5V8</accession>
<gene>
    <name evidence="1" type="primary">WBGene00281951</name>
</gene>
<dbReference type="Proteomes" id="UP000005239">
    <property type="component" value="Unassembled WGS sequence"/>
</dbReference>
<evidence type="ECO:0000313" key="2">
    <source>
        <dbReference type="Proteomes" id="UP000005239"/>
    </source>
</evidence>
<dbReference type="AlphaFoldDB" id="A0A2A6C5V8"/>
<name>A0A2A6C5V8_PRIPA</name>
<accession>A0A8R1Z8D8</accession>
<evidence type="ECO:0000313" key="1">
    <source>
        <dbReference type="EnsemblMetazoa" id="PPA43582.1"/>
    </source>
</evidence>
<protein>
    <submittedName>
        <fullName evidence="1">Uncharacterized protein</fullName>
    </submittedName>
</protein>
<organism evidence="1 2">
    <name type="scientific">Pristionchus pacificus</name>
    <name type="common">Parasitic nematode worm</name>
    <dbReference type="NCBI Taxonomy" id="54126"/>
    <lineage>
        <taxon>Eukaryota</taxon>
        <taxon>Metazoa</taxon>
        <taxon>Ecdysozoa</taxon>
        <taxon>Nematoda</taxon>
        <taxon>Chromadorea</taxon>
        <taxon>Rhabditida</taxon>
        <taxon>Rhabditina</taxon>
        <taxon>Diplogasteromorpha</taxon>
        <taxon>Diplogasteroidea</taxon>
        <taxon>Neodiplogasteridae</taxon>
        <taxon>Pristionchus</taxon>
    </lineage>
</organism>
<dbReference type="EnsemblMetazoa" id="PPA43582.1">
    <property type="protein sequence ID" value="PPA43582.1"/>
    <property type="gene ID" value="WBGene00281951"/>
</dbReference>
<keyword evidence="2" id="KW-1185">Reference proteome</keyword>
<reference evidence="2" key="1">
    <citation type="journal article" date="2008" name="Nat. Genet.">
        <title>The Pristionchus pacificus genome provides a unique perspective on nematode lifestyle and parasitism.</title>
        <authorList>
            <person name="Dieterich C."/>
            <person name="Clifton S.W."/>
            <person name="Schuster L.N."/>
            <person name="Chinwalla A."/>
            <person name="Delehaunty K."/>
            <person name="Dinkelacker I."/>
            <person name="Fulton L."/>
            <person name="Fulton R."/>
            <person name="Godfrey J."/>
            <person name="Minx P."/>
            <person name="Mitreva M."/>
            <person name="Roeseler W."/>
            <person name="Tian H."/>
            <person name="Witte H."/>
            <person name="Yang S.P."/>
            <person name="Wilson R.K."/>
            <person name="Sommer R.J."/>
        </authorList>
    </citation>
    <scope>NUCLEOTIDE SEQUENCE [LARGE SCALE GENOMIC DNA]</scope>
    <source>
        <strain evidence="2">PS312</strain>
    </source>
</reference>
<proteinExistence type="predicted"/>